<evidence type="ECO:0000256" key="5">
    <source>
        <dbReference type="ARBA" id="ARBA00007103"/>
    </source>
</evidence>
<evidence type="ECO:0000256" key="6">
    <source>
        <dbReference type="ARBA" id="ARBA00011881"/>
    </source>
</evidence>
<evidence type="ECO:0000256" key="24">
    <source>
        <dbReference type="PROSITE-ProRule" id="PRU00703"/>
    </source>
</evidence>
<keyword evidence="28" id="KW-1185">Reference proteome</keyword>
<dbReference type="InterPro" id="IPR005857">
    <property type="entry name" value="Cysta_beta_synth"/>
</dbReference>
<comment type="similarity">
    <text evidence="5 25">Belongs to the cysteine synthase/cystathionine beta-synthase family.</text>
</comment>
<dbReference type="FunFam" id="3.40.50.1100:FF:000118">
    <property type="entry name" value="Related to CYS4-cystathionine beta-synthase"/>
    <property type="match status" value="1"/>
</dbReference>
<evidence type="ECO:0000256" key="20">
    <source>
        <dbReference type="ARBA" id="ARBA00023242"/>
    </source>
</evidence>
<dbReference type="Pfam" id="PF00291">
    <property type="entry name" value="PALP"/>
    <property type="match status" value="1"/>
</dbReference>
<dbReference type="GO" id="GO:0004122">
    <property type="term" value="F:cystathionine beta-synthase activity"/>
    <property type="evidence" value="ECO:0007669"/>
    <property type="project" value="UniProtKB-UniRule"/>
</dbReference>
<evidence type="ECO:0000256" key="7">
    <source>
        <dbReference type="ARBA" id="ARBA00012041"/>
    </source>
</evidence>
<name>A0AAN8GH48_PATCE</name>
<keyword evidence="17 24" id="KW-0129">CBS domain</keyword>
<proteinExistence type="inferred from homology"/>
<dbReference type="InterPro" id="IPR050214">
    <property type="entry name" value="Cys_Synth/Cystath_Beta-Synth"/>
</dbReference>
<dbReference type="SMART" id="SM00116">
    <property type="entry name" value="CBS"/>
    <property type="match status" value="1"/>
</dbReference>
<dbReference type="SUPFAM" id="SSF54631">
    <property type="entry name" value="CBS-domain pair"/>
    <property type="match status" value="1"/>
</dbReference>
<dbReference type="CDD" id="cd04608">
    <property type="entry name" value="CBS_pair_CBS"/>
    <property type="match status" value="1"/>
</dbReference>
<dbReference type="GO" id="GO:0050667">
    <property type="term" value="P:homocysteine metabolic process"/>
    <property type="evidence" value="ECO:0007669"/>
    <property type="project" value="UniProtKB-ARBA"/>
</dbReference>
<keyword evidence="13" id="KW-0479">Metal-binding</keyword>
<evidence type="ECO:0000256" key="18">
    <source>
        <dbReference type="ARBA" id="ARBA00023192"/>
    </source>
</evidence>
<accession>A0AAN8GH48</accession>
<dbReference type="PANTHER" id="PTHR10314">
    <property type="entry name" value="CYSTATHIONINE BETA-SYNTHASE"/>
    <property type="match status" value="1"/>
</dbReference>
<dbReference type="InterPro" id="IPR001926">
    <property type="entry name" value="TrpB-like_PALP"/>
</dbReference>
<evidence type="ECO:0000256" key="23">
    <source>
        <dbReference type="ARBA" id="ARBA00047490"/>
    </source>
</evidence>
<dbReference type="InterPro" id="IPR046353">
    <property type="entry name" value="CBS_C"/>
</dbReference>
<dbReference type="EMBL" id="JAZGQO010000016">
    <property type="protein sequence ID" value="KAK6168339.1"/>
    <property type="molecule type" value="Genomic_DNA"/>
</dbReference>
<comment type="subunit">
    <text evidence="6">Homotetramer.</text>
</comment>
<gene>
    <name evidence="27" type="ORF">SNE40_020895</name>
</gene>
<keyword evidence="15 25" id="KW-0663">Pyridoxal phosphate</keyword>
<evidence type="ECO:0000256" key="1">
    <source>
        <dbReference type="ARBA" id="ARBA00001933"/>
    </source>
</evidence>
<sequence>MSELNSNVEVSPYRIWKNPDLPSKCTYFKENEESPHIHHKVSPKPAIMPNILHNVGNTPLVRINRIAEKEGIKCELLAKCEFFNSGGSVKDRIGLRMIEDAEARGYLKSGDVLIEPTSGNTGIGLALAAAVKGYRCIIVMPEKMSMEKVDILRALGAEIVRTPTSAAFDSPESHIGVAKRLMEEIPNSHILDQYRNPSNPLAHYDGTAEEILAACDNKLDMMVLSAGTGGTLTGVARKLKEKCPNCKIIGVDPEGSVIAEPEELNKTDKTFYEVEGIGYDFIPTVCDRSLVDKWYKSVDKESFLFARRLIREEGLLCGGSSGSVIYSAIRAIKDFGLKEGQRCVVILPDSIRNYMSKFLSDDWLSQRNFLQLEDDIDPLKAWWWNLKVSALSLRAPLTVLPTVTVQDTLDILNREGFDQVPIVDDNGNCIGMATVGNMMSKIIKNKVSRSDPVSRVMYKQFKQIEMGTTLSQLSRLLDTDHFVLVVHDQRQYVGANSISKKQMIFGIATRIDLLNFITQHAGDDTAQL</sequence>
<evidence type="ECO:0000256" key="9">
    <source>
        <dbReference type="ARBA" id="ARBA00022499"/>
    </source>
</evidence>
<dbReference type="GO" id="GO:0005634">
    <property type="term" value="C:nucleus"/>
    <property type="evidence" value="ECO:0007669"/>
    <property type="project" value="UniProtKB-SubCell"/>
</dbReference>
<dbReference type="FunFam" id="3.40.50.1100:FF:000003">
    <property type="entry name" value="Cystathionine beta-synthase"/>
    <property type="match status" value="1"/>
</dbReference>
<evidence type="ECO:0000256" key="15">
    <source>
        <dbReference type="ARBA" id="ARBA00022898"/>
    </source>
</evidence>
<evidence type="ECO:0000256" key="3">
    <source>
        <dbReference type="ARBA" id="ARBA00004496"/>
    </source>
</evidence>
<keyword evidence="9" id="KW-1017">Isopeptide bond</keyword>
<keyword evidence="12" id="KW-0349">Heme</keyword>
<evidence type="ECO:0000256" key="19">
    <source>
        <dbReference type="ARBA" id="ARBA00023239"/>
    </source>
</evidence>
<dbReference type="EC" id="4.2.1.22" evidence="7 25"/>
<keyword evidence="16" id="KW-0408">Iron</keyword>
<comment type="subcellular location">
    <subcellularLocation>
        <location evidence="3">Cytoplasm</location>
    </subcellularLocation>
    <subcellularLocation>
        <location evidence="2">Nucleus</location>
    </subcellularLocation>
</comment>
<dbReference type="Proteomes" id="UP001347796">
    <property type="component" value="Unassembled WGS sequence"/>
</dbReference>
<comment type="cofactor">
    <cofactor evidence="1 25">
        <name>pyridoxal 5'-phosphate</name>
        <dbReference type="ChEBI" id="CHEBI:597326"/>
    </cofactor>
</comment>
<comment type="catalytic activity">
    <reaction evidence="23 25">
        <text>L-homocysteine + L-serine = L,L-cystathionine + H2O</text>
        <dbReference type="Rhea" id="RHEA:10112"/>
        <dbReference type="ChEBI" id="CHEBI:15377"/>
        <dbReference type="ChEBI" id="CHEBI:33384"/>
        <dbReference type="ChEBI" id="CHEBI:58161"/>
        <dbReference type="ChEBI" id="CHEBI:58199"/>
        <dbReference type="EC" id="4.2.1.22"/>
    </reaction>
</comment>
<keyword evidence="8" id="KW-0963">Cytoplasm</keyword>
<evidence type="ECO:0000256" key="14">
    <source>
        <dbReference type="ARBA" id="ARBA00022843"/>
    </source>
</evidence>
<evidence type="ECO:0000259" key="26">
    <source>
        <dbReference type="PROSITE" id="PS51371"/>
    </source>
</evidence>
<keyword evidence="20" id="KW-0539">Nucleus</keyword>
<dbReference type="InterPro" id="IPR046342">
    <property type="entry name" value="CBS_dom_sf"/>
</dbReference>
<comment type="caution">
    <text evidence="27">The sequence shown here is derived from an EMBL/GenBank/DDBJ whole genome shotgun (WGS) entry which is preliminary data.</text>
</comment>
<dbReference type="Gene3D" id="3.10.580.10">
    <property type="entry name" value="CBS-domain"/>
    <property type="match status" value="1"/>
</dbReference>
<dbReference type="InterPro" id="IPR000644">
    <property type="entry name" value="CBS_dom"/>
</dbReference>
<dbReference type="Gene3D" id="3.40.50.1100">
    <property type="match status" value="2"/>
</dbReference>
<dbReference type="GO" id="GO:0005737">
    <property type="term" value="C:cytoplasm"/>
    <property type="evidence" value="ECO:0007669"/>
    <property type="project" value="UniProtKB-SubCell"/>
</dbReference>
<dbReference type="InterPro" id="IPR036052">
    <property type="entry name" value="TrpB-like_PALP_sf"/>
</dbReference>
<evidence type="ECO:0000256" key="12">
    <source>
        <dbReference type="ARBA" id="ARBA00022617"/>
    </source>
</evidence>
<evidence type="ECO:0000313" key="28">
    <source>
        <dbReference type="Proteomes" id="UP001347796"/>
    </source>
</evidence>
<protein>
    <recommendedName>
        <fullName evidence="21 25">Cystathionine beta-synthase</fullName>
        <ecNumber evidence="7 25">4.2.1.22</ecNumber>
    </recommendedName>
</protein>
<comment type="function">
    <text evidence="22">Hydro-lyase catalyzing the first step of the transsulfuration pathway, where the hydroxyl group of L-serine is displaced by L-homocysteine in a beta-replacement reaction to form L-cystathionine, the precursor of L-cysteine. This catabolic route allows the elimination of L-methionine and the toxic metabolite L-homocysteine. Also involved in the production of hydrogen sulfide, a gasotransmitter with signaling and cytoprotective effects on neurons.</text>
</comment>
<dbReference type="AlphaFoldDB" id="A0AAN8GH48"/>
<evidence type="ECO:0000256" key="25">
    <source>
        <dbReference type="RuleBase" id="RU361204"/>
    </source>
</evidence>
<evidence type="ECO:0000256" key="17">
    <source>
        <dbReference type="ARBA" id="ARBA00023122"/>
    </source>
</evidence>
<evidence type="ECO:0000256" key="8">
    <source>
        <dbReference type="ARBA" id="ARBA00022490"/>
    </source>
</evidence>
<dbReference type="NCBIfam" id="TIGR01137">
    <property type="entry name" value="cysta_beta"/>
    <property type="match status" value="1"/>
</dbReference>
<keyword evidence="11 25" id="KW-0028">Amino-acid biosynthesis</keyword>
<organism evidence="27 28">
    <name type="scientific">Patella caerulea</name>
    <name type="common">Rayed Mediterranean limpet</name>
    <dbReference type="NCBI Taxonomy" id="87958"/>
    <lineage>
        <taxon>Eukaryota</taxon>
        <taxon>Metazoa</taxon>
        <taxon>Spiralia</taxon>
        <taxon>Lophotrochozoa</taxon>
        <taxon>Mollusca</taxon>
        <taxon>Gastropoda</taxon>
        <taxon>Patellogastropoda</taxon>
        <taxon>Patelloidea</taxon>
        <taxon>Patellidae</taxon>
        <taxon>Patella</taxon>
    </lineage>
</organism>
<keyword evidence="14" id="KW-0832">Ubl conjugation</keyword>
<evidence type="ECO:0000256" key="21">
    <source>
        <dbReference type="ARBA" id="ARBA00026192"/>
    </source>
</evidence>
<feature type="domain" description="CBS" evidence="26">
    <location>
        <begin position="392"/>
        <end position="448"/>
    </location>
</feature>
<evidence type="ECO:0000256" key="16">
    <source>
        <dbReference type="ARBA" id="ARBA00023004"/>
    </source>
</evidence>
<reference evidence="27 28" key="1">
    <citation type="submission" date="2024-01" db="EMBL/GenBank/DDBJ databases">
        <title>The genome of the rayed Mediterranean limpet Patella caerulea (Linnaeus, 1758).</title>
        <authorList>
            <person name="Anh-Thu Weber A."/>
            <person name="Halstead-Nussloch G."/>
        </authorList>
    </citation>
    <scope>NUCLEOTIDE SEQUENCE [LARGE SCALE GENOMIC DNA]</scope>
    <source>
        <strain evidence="27">AATW-2023a</strain>
        <tissue evidence="27">Whole specimen</tissue>
    </source>
</reference>
<dbReference type="CDD" id="cd01561">
    <property type="entry name" value="CBS_like"/>
    <property type="match status" value="1"/>
</dbReference>
<evidence type="ECO:0000256" key="2">
    <source>
        <dbReference type="ARBA" id="ARBA00004123"/>
    </source>
</evidence>
<evidence type="ECO:0000256" key="13">
    <source>
        <dbReference type="ARBA" id="ARBA00022723"/>
    </source>
</evidence>
<keyword evidence="10" id="KW-0597">Phosphoprotein</keyword>
<evidence type="ECO:0000256" key="11">
    <source>
        <dbReference type="ARBA" id="ARBA00022605"/>
    </source>
</evidence>
<dbReference type="GO" id="GO:0019343">
    <property type="term" value="P:cysteine biosynthetic process via cystathionine"/>
    <property type="evidence" value="ECO:0007669"/>
    <property type="project" value="UniProtKB-UniRule"/>
</dbReference>
<comment type="pathway">
    <text evidence="4">Amino-acid biosynthesis; L-cysteine biosynthesis; L-cysteine from L-homocysteine and L-serine: step 1/2.</text>
</comment>
<evidence type="ECO:0000313" key="27">
    <source>
        <dbReference type="EMBL" id="KAK6168339.1"/>
    </source>
</evidence>
<dbReference type="FunFam" id="3.10.580.10:FF:000014">
    <property type="entry name" value="Cystathionine beta-synthase"/>
    <property type="match status" value="1"/>
</dbReference>
<dbReference type="GO" id="GO:0006535">
    <property type="term" value="P:cysteine biosynthetic process from serine"/>
    <property type="evidence" value="ECO:0007669"/>
    <property type="project" value="UniProtKB-UniRule"/>
</dbReference>
<dbReference type="Pfam" id="PF00571">
    <property type="entry name" value="CBS"/>
    <property type="match status" value="1"/>
</dbReference>
<keyword evidence="19 25" id="KW-0456">Lyase</keyword>
<dbReference type="SUPFAM" id="SSF53686">
    <property type="entry name" value="Tryptophan synthase beta subunit-like PLP-dependent enzymes"/>
    <property type="match status" value="1"/>
</dbReference>
<dbReference type="GO" id="GO:0046872">
    <property type="term" value="F:metal ion binding"/>
    <property type="evidence" value="ECO:0007669"/>
    <property type="project" value="UniProtKB-KW"/>
</dbReference>
<evidence type="ECO:0000256" key="22">
    <source>
        <dbReference type="ARBA" id="ARBA00045425"/>
    </source>
</evidence>
<evidence type="ECO:0000256" key="10">
    <source>
        <dbReference type="ARBA" id="ARBA00022553"/>
    </source>
</evidence>
<evidence type="ECO:0000256" key="4">
    <source>
        <dbReference type="ARBA" id="ARBA00005003"/>
    </source>
</evidence>
<keyword evidence="18 25" id="KW-0198">Cysteine biosynthesis</keyword>
<dbReference type="PROSITE" id="PS51371">
    <property type="entry name" value="CBS"/>
    <property type="match status" value="1"/>
</dbReference>